<organism evidence="1 2">
    <name type="scientific">Roseateles aquatilis</name>
    <dbReference type="NCBI Taxonomy" id="431061"/>
    <lineage>
        <taxon>Bacteria</taxon>
        <taxon>Pseudomonadati</taxon>
        <taxon>Pseudomonadota</taxon>
        <taxon>Betaproteobacteria</taxon>
        <taxon>Burkholderiales</taxon>
        <taxon>Sphaerotilaceae</taxon>
        <taxon>Roseateles</taxon>
    </lineage>
</organism>
<dbReference type="Pfam" id="PF08173">
    <property type="entry name" value="YbgT_YccB"/>
    <property type="match status" value="1"/>
</dbReference>
<name>A0A246JDP5_9BURK</name>
<comment type="caution">
    <text evidence="1">The sequence shown here is derived from an EMBL/GenBank/DDBJ whole genome shotgun (WGS) entry which is preliminary data.</text>
</comment>
<evidence type="ECO:0000313" key="1">
    <source>
        <dbReference type="EMBL" id="OWQ90701.1"/>
    </source>
</evidence>
<sequence>MWYFAWLLGLPLAAGFAVLNAMWFELMDDEAHKRAPPPLSDPGARHPR</sequence>
<protein>
    <submittedName>
        <fullName evidence="1">Cytochrome bd-I oxidase subunit CydX</fullName>
    </submittedName>
</protein>
<dbReference type="EMBL" id="NIOF01000004">
    <property type="protein sequence ID" value="OWQ90701.1"/>
    <property type="molecule type" value="Genomic_DNA"/>
</dbReference>
<keyword evidence="2" id="KW-1185">Reference proteome</keyword>
<evidence type="ECO:0000313" key="2">
    <source>
        <dbReference type="Proteomes" id="UP000197468"/>
    </source>
</evidence>
<dbReference type="InterPro" id="IPR012994">
    <property type="entry name" value="YbgT_YccB"/>
</dbReference>
<dbReference type="OrthoDB" id="9806372at2"/>
<proteinExistence type="predicted"/>
<dbReference type="InterPro" id="IPR011724">
    <property type="entry name" value="Cyd_oper_YbgT"/>
</dbReference>
<dbReference type="Proteomes" id="UP000197468">
    <property type="component" value="Unassembled WGS sequence"/>
</dbReference>
<gene>
    <name evidence="1" type="ORF">CDN99_10985</name>
</gene>
<dbReference type="NCBIfam" id="TIGR02106">
    <property type="entry name" value="cyd_oper_ybgT"/>
    <property type="match status" value="1"/>
</dbReference>
<reference evidence="1 2" key="1">
    <citation type="journal article" date="2008" name="Int. J. Syst. Evol. Microbiol.">
        <title>Description of Roseateles aquatilis sp. nov. and Roseateles terrae sp. nov., in the class Betaproteobacteria, and emended description of the genus Roseateles.</title>
        <authorList>
            <person name="Gomila M."/>
            <person name="Bowien B."/>
            <person name="Falsen E."/>
            <person name="Moore E.R."/>
            <person name="Lalucat J."/>
        </authorList>
    </citation>
    <scope>NUCLEOTIDE SEQUENCE [LARGE SCALE GENOMIC DNA]</scope>
    <source>
        <strain evidence="1 2">CCUG 48205</strain>
    </source>
</reference>
<dbReference type="RefSeq" id="WP_088384908.1">
    <property type="nucleotide sequence ID" value="NZ_NIOF01000004.1"/>
</dbReference>
<accession>A0A246JDP5</accession>
<dbReference type="AlphaFoldDB" id="A0A246JDP5"/>